<organism evidence="1 2">
    <name type="scientific">Mesobacillus selenatarsenatis (strain DSM 18680 / JCM 14380 / FERM P-15431 / SF-1)</name>
    <dbReference type="NCBI Taxonomy" id="1321606"/>
    <lineage>
        <taxon>Bacteria</taxon>
        <taxon>Bacillati</taxon>
        <taxon>Bacillota</taxon>
        <taxon>Bacilli</taxon>
        <taxon>Bacillales</taxon>
        <taxon>Bacillaceae</taxon>
        <taxon>Mesobacillus</taxon>
    </lineage>
</organism>
<dbReference type="Proteomes" id="UP000031014">
    <property type="component" value="Unassembled WGS sequence"/>
</dbReference>
<proteinExistence type="predicted"/>
<name>A0A0A8X9V9_MESS1</name>
<dbReference type="EMBL" id="BASE01000138">
    <property type="protein sequence ID" value="GAM16728.1"/>
    <property type="molecule type" value="Genomic_DNA"/>
</dbReference>
<evidence type="ECO:0000313" key="1">
    <source>
        <dbReference type="EMBL" id="GAM16728.1"/>
    </source>
</evidence>
<evidence type="ECO:0000313" key="2">
    <source>
        <dbReference type="Proteomes" id="UP000031014"/>
    </source>
</evidence>
<protein>
    <submittedName>
        <fullName evidence="1">Uncharacterized protein</fullName>
    </submittedName>
</protein>
<dbReference type="STRING" id="1321606.SAMD00020551_4958"/>
<reference evidence="1 2" key="1">
    <citation type="submission" date="2013-06" db="EMBL/GenBank/DDBJ databases">
        <title>Whole genome shotgun sequence of Bacillus selenatarsenatis SF-1.</title>
        <authorList>
            <person name="Kuroda M."/>
            <person name="Sei K."/>
            <person name="Yamashita M."/>
            <person name="Ike M."/>
        </authorList>
    </citation>
    <scope>NUCLEOTIDE SEQUENCE [LARGE SCALE GENOMIC DNA]</scope>
    <source>
        <strain evidence="1 2">SF-1</strain>
    </source>
</reference>
<accession>A0A0A8X9V9</accession>
<gene>
    <name evidence="1" type="ORF">SAMD00020551_4958</name>
</gene>
<sequence length="40" mass="4700">MRRRMQKDGILITGEPANQKLVLFYVKWVKAEAVHYPKIA</sequence>
<keyword evidence="2" id="KW-1185">Reference proteome</keyword>
<comment type="caution">
    <text evidence="1">The sequence shown here is derived from an EMBL/GenBank/DDBJ whole genome shotgun (WGS) entry which is preliminary data.</text>
</comment>
<dbReference type="AlphaFoldDB" id="A0A0A8X9V9"/>